<dbReference type="GO" id="GO:1902977">
    <property type="term" value="P:mitotic DNA replication preinitiation complex assembly"/>
    <property type="evidence" value="ECO:0007669"/>
    <property type="project" value="TreeGrafter"/>
</dbReference>
<dbReference type="GO" id="GO:0000727">
    <property type="term" value="P:double-strand break repair via break-induced replication"/>
    <property type="evidence" value="ECO:0007669"/>
    <property type="project" value="TreeGrafter"/>
</dbReference>
<dbReference type="CDD" id="cd22289">
    <property type="entry name" value="RecQL4_SLD2_NTD"/>
    <property type="match status" value="1"/>
</dbReference>
<evidence type="ECO:0000313" key="10">
    <source>
        <dbReference type="Proteomes" id="UP000076738"/>
    </source>
</evidence>
<dbReference type="FunFam" id="1.10.10.1460:FF:000001">
    <property type="entry name" value="DNA replication regulator Sld2"/>
    <property type="match status" value="1"/>
</dbReference>
<feature type="compositionally biased region" description="Basic residues" evidence="8">
    <location>
        <begin position="382"/>
        <end position="393"/>
    </location>
</feature>
<dbReference type="PANTHER" id="PTHR28124:SF1">
    <property type="entry name" value="DNA REPLICATION REGULATOR SLD2"/>
    <property type="match status" value="1"/>
</dbReference>
<name>A0A167LPI9_CALVF</name>
<proteinExistence type="inferred from homology"/>
<dbReference type="GO" id="GO:0006270">
    <property type="term" value="P:DNA replication initiation"/>
    <property type="evidence" value="ECO:0007669"/>
    <property type="project" value="UniProtKB-UniRule"/>
</dbReference>
<dbReference type="Proteomes" id="UP000076738">
    <property type="component" value="Unassembled WGS sequence"/>
</dbReference>
<feature type="compositionally biased region" description="Low complexity" evidence="8">
    <location>
        <begin position="328"/>
        <end position="342"/>
    </location>
</feature>
<gene>
    <name evidence="9" type="ORF">CALVIDRAFT_141334</name>
</gene>
<feature type="compositionally biased region" description="Basic and acidic residues" evidence="8">
    <location>
        <begin position="270"/>
        <end position="280"/>
    </location>
</feature>
<dbReference type="PANTHER" id="PTHR28124">
    <property type="entry name" value="DNA REPLICATION REGULATOR SLD2"/>
    <property type="match status" value="1"/>
</dbReference>
<dbReference type="GO" id="GO:0031261">
    <property type="term" value="C:DNA replication preinitiation complex"/>
    <property type="evidence" value="ECO:0007669"/>
    <property type="project" value="TreeGrafter"/>
</dbReference>
<feature type="region of interest" description="Disordered" evidence="8">
    <location>
        <begin position="19"/>
        <end position="167"/>
    </location>
</feature>
<dbReference type="AlphaFoldDB" id="A0A167LPI9"/>
<feature type="compositionally biased region" description="Low complexity" evidence="8">
    <location>
        <begin position="81"/>
        <end position="96"/>
    </location>
</feature>
<dbReference type="GO" id="GO:0003697">
    <property type="term" value="F:single-stranded DNA binding"/>
    <property type="evidence" value="ECO:0007669"/>
    <property type="project" value="TreeGrafter"/>
</dbReference>
<feature type="compositionally biased region" description="Low complexity" evidence="8">
    <location>
        <begin position="145"/>
        <end position="155"/>
    </location>
</feature>
<feature type="compositionally biased region" description="Acidic residues" evidence="8">
    <location>
        <begin position="517"/>
        <end position="530"/>
    </location>
</feature>
<accession>A0A167LPI9</accession>
<comment type="similarity">
    <text evidence="2 7">Belongs to the SLD2 family.</text>
</comment>
<protein>
    <recommendedName>
        <fullName evidence="3 7">DNA replication regulator SLD2</fullName>
    </recommendedName>
</protein>
<dbReference type="InterPro" id="IPR021110">
    <property type="entry name" value="DNA_rep_checkpnt_protein"/>
</dbReference>
<evidence type="ECO:0000256" key="3">
    <source>
        <dbReference type="ARBA" id="ARBA00018363"/>
    </source>
</evidence>
<keyword evidence="5 7" id="KW-0539">Nucleus</keyword>
<evidence type="ECO:0000256" key="5">
    <source>
        <dbReference type="ARBA" id="ARBA00023242"/>
    </source>
</evidence>
<dbReference type="EMBL" id="KV417286">
    <property type="protein sequence ID" value="KZO95898.1"/>
    <property type="molecule type" value="Genomic_DNA"/>
</dbReference>
<feature type="compositionally biased region" description="Basic and acidic residues" evidence="8">
    <location>
        <begin position="68"/>
        <end position="80"/>
    </location>
</feature>
<dbReference type="Gene3D" id="1.10.10.1460">
    <property type="match status" value="1"/>
</dbReference>
<evidence type="ECO:0000256" key="1">
    <source>
        <dbReference type="ARBA" id="ARBA00004123"/>
    </source>
</evidence>
<dbReference type="STRING" id="1330018.A0A167LPI9"/>
<dbReference type="InterPro" id="IPR040203">
    <property type="entry name" value="Sld2"/>
</dbReference>
<evidence type="ECO:0000256" key="6">
    <source>
        <dbReference type="ARBA" id="ARBA00023306"/>
    </source>
</evidence>
<comment type="function">
    <text evidence="7">Has a role in the initiation of DNA replication. Required at S-phase checkpoint.</text>
</comment>
<organism evidence="9 10">
    <name type="scientific">Calocera viscosa (strain TUFC12733)</name>
    <dbReference type="NCBI Taxonomy" id="1330018"/>
    <lineage>
        <taxon>Eukaryota</taxon>
        <taxon>Fungi</taxon>
        <taxon>Dikarya</taxon>
        <taxon>Basidiomycota</taxon>
        <taxon>Agaricomycotina</taxon>
        <taxon>Dacrymycetes</taxon>
        <taxon>Dacrymycetales</taxon>
        <taxon>Dacrymycetaceae</taxon>
        <taxon>Calocera</taxon>
    </lineage>
</organism>
<evidence type="ECO:0000313" key="9">
    <source>
        <dbReference type="EMBL" id="KZO95898.1"/>
    </source>
</evidence>
<dbReference type="Pfam" id="PF11719">
    <property type="entry name" value="Drc1-Sld2"/>
    <property type="match status" value="1"/>
</dbReference>
<evidence type="ECO:0000256" key="8">
    <source>
        <dbReference type="SAM" id="MobiDB-lite"/>
    </source>
</evidence>
<evidence type="ECO:0000256" key="4">
    <source>
        <dbReference type="ARBA" id="ARBA00022705"/>
    </source>
</evidence>
<reference evidence="9 10" key="1">
    <citation type="journal article" date="2016" name="Mol. Biol. Evol.">
        <title>Comparative Genomics of Early-Diverging Mushroom-Forming Fungi Provides Insights into the Origins of Lignocellulose Decay Capabilities.</title>
        <authorList>
            <person name="Nagy L.G."/>
            <person name="Riley R."/>
            <person name="Tritt A."/>
            <person name="Adam C."/>
            <person name="Daum C."/>
            <person name="Floudas D."/>
            <person name="Sun H."/>
            <person name="Yadav J.S."/>
            <person name="Pangilinan J."/>
            <person name="Larsson K.H."/>
            <person name="Matsuura K."/>
            <person name="Barry K."/>
            <person name="Labutti K."/>
            <person name="Kuo R."/>
            <person name="Ohm R.A."/>
            <person name="Bhattacharya S.S."/>
            <person name="Shirouzu T."/>
            <person name="Yoshinaga Y."/>
            <person name="Martin F.M."/>
            <person name="Grigoriev I.V."/>
            <person name="Hibbett D.S."/>
        </authorList>
    </citation>
    <scope>NUCLEOTIDE SEQUENCE [LARGE SCALE GENOMIC DNA]</scope>
    <source>
        <strain evidence="9 10">TUFC12733</strain>
    </source>
</reference>
<evidence type="ECO:0000256" key="7">
    <source>
        <dbReference type="RuleBase" id="RU367067"/>
    </source>
</evidence>
<keyword evidence="6 7" id="KW-0131">Cell cycle</keyword>
<feature type="compositionally biased region" description="Basic and acidic residues" evidence="8">
    <location>
        <begin position="19"/>
        <end position="47"/>
    </location>
</feature>
<keyword evidence="4 7" id="KW-0235">DNA replication</keyword>
<keyword evidence="10" id="KW-1185">Reference proteome</keyword>
<dbReference type="OrthoDB" id="8775810at2759"/>
<feature type="region of interest" description="Disordered" evidence="8">
    <location>
        <begin position="224"/>
        <end position="449"/>
    </location>
</feature>
<sequence>MDGDTATIDLNQLRAELKTWERDFKTKKGRDPTRDDIKKVPAIDTKYKLYNKSRSKPGRASGTASQEGTEKKAKAKERSSSRPSPTASSATAVESVGNVEETFNPFRSPRKGGPSSGKSPVKRRLSIFTDEDPFAAGDDHEAPTSSLFSKLKSSSPANNAFGSPKKKPLFMGASDYALPSTPSRSILKPSTTTLAISDAQPAVVLSPSKYVSASSPAKLRALIQSTKAADTPRTKARKRLAGEEDFTPVKSDKRRRLSSLAVAEGPSSEGVEKDEGAHTEEEMDVDEFGPTPKKADVPRRFKPIFESPLKQDQKTKGIFSKRTVSFNAASSSRESSSQPPEQLQATTSRKRPASPDPAVSKASASMRLIPPSPPAAAGGSKGKARKKPKKARKQSKDEEEADASSSERETEIKQIPFSRWGGLQATRRSPKGPDDENDEIWDFDVRRPAPALSQDSAFAEEAEEEMTVRLPTDMFDLLDLDSPVKSRREEEQLVKGIFDPRRKTSDRQVVFGAGEWEAAEGEGDDWEEEPDGWKGDAELDLDDF</sequence>
<dbReference type="GO" id="GO:0003688">
    <property type="term" value="F:DNA replication origin binding"/>
    <property type="evidence" value="ECO:0007669"/>
    <property type="project" value="TreeGrafter"/>
</dbReference>
<evidence type="ECO:0000256" key="2">
    <source>
        <dbReference type="ARBA" id="ARBA00007276"/>
    </source>
</evidence>
<feature type="region of interest" description="Disordered" evidence="8">
    <location>
        <begin position="514"/>
        <end position="544"/>
    </location>
</feature>
<comment type="subcellular location">
    <subcellularLocation>
        <location evidence="1 7">Nucleus</location>
    </subcellularLocation>
</comment>